<sequence length="136" mass="14686">MKKLILAAGILSVMSGYAIADSNEVYMNQVGAHNSFNTTQEGDGNDIATNGNRAIQHGGFNKANLTQKGDNNFVNKAEQYGFGNRMTGLQDGNHNTMSYQQGGFGNTGIARQYGDYNVTVHSQHGYGNSFNALQKN</sequence>
<keyword evidence="3" id="KW-1185">Reference proteome</keyword>
<dbReference type="AlphaFoldDB" id="A0A4R7NSX7"/>
<dbReference type="Proteomes" id="UP000295380">
    <property type="component" value="Unassembled WGS sequence"/>
</dbReference>
<dbReference type="RefSeq" id="WP_133694951.1">
    <property type="nucleotide sequence ID" value="NZ_SOBR01000002.1"/>
</dbReference>
<evidence type="ECO:0000313" key="2">
    <source>
        <dbReference type="EMBL" id="TDU23691.1"/>
    </source>
</evidence>
<evidence type="ECO:0008006" key="4">
    <source>
        <dbReference type="Google" id="ProtNLM"/>
    </source>
</evidence>
<gene>
    <name evidence="2" type="ORF">C8E00_102180</name>
</gene>
<organism evidence="2 3">
    <name type="scientific">Chromohalobacter marismortui</name>
    <dbReference type="NCBI Taxonomy" id="42055"/>
    <lineage>
        <taxon>Bacteria</taxon>
        <taxon>Pseudomonadati</taxon>
        <taxon>Pseudomonadota</taxon>
        <taxon>Gammaproteobacteria</taxon>
        <taxon>Oceanospirillales</taxon>
        <taxon>Halomonadaceae</taxon>
        <taxon>Chromohalobacter</taxon>
    </lineage>
</organism>
<comment type="caution">
    <text evidence="2">The sequence shown here is derived from an EMBL/GenBank/DDBJ whole genome shotgun (WGS) entry which is preliminary data.</text>
</comment>
<reference evidence="2 3" key="1">
    <citation type="submission" date="2019-03" db="EMBL/GenBank/DDBJ databases">
        <title>Genomic Encyclopedia of Type Strains, Phase IV (KMG-IV): sequencing the most valuable type-strain genomes for metagenomic binning, comparative biology and taxonomic classification.</title>
        <authorList>
            <person name="Goeker M."/>
        </authorList>
    </citation>
    <scope>NUCLEOTIDE SEQUENCE [LARGE SCALE GENOMIC DNA]</scope>
    <source>
        <strain evidence="2 3">DSM 6770</strain>
    </source>
</reference>
<protein>
    <recommendedName>
        <fullName evidence="4">Curlin associated repeat-containing protein</fullName>
    </recommendedName>
</protein>
<dbReference type="EMBL" id="SOBR01000002">
    <property type="protein sequence ID" value="TDU23691.1"/>
    <property type="molecule type" value="Genomic_DNA"/>
</dbReference>
<dbReference type="OrthoDB" id="6161167at2"/>
<keyword evidence="1" id="KW-0732">Signal</keyword>
<evidence type="ECO:0000256" key="1">
    <source>
        <dbReference type="SAM" id="SignalP"/>
    </source>
</evidence>
<accession>A0A4R7NSX7</accession>
<feature type="signal peptide" evidence="1">
    <location>
        <begin position="1"/>
        <end position="20"/>
    </location>
</feature>
<proteinExistence type="predicted"/>
<name>A0A4R7NSX7_9GAMM</name>
<feature type="chain" id="PRO_5020702512" description="Curlin associated repeat-containing protein" evidence="1">
    <location>
        <begin position="21"/>
        <end position="136"/>
    </location>
</feature>
<evidence type="ECO:0000313" key="3">
    <source>
        <dbReference type="Proteomes" id="UP000295380"/>
    </source>
</evidence>